<reference evidence="15" key="3">
    <citation type="submission" date="2025-09" db="UniProtKB">
        <authorList>
            <consortium name="Ensembl"/>
        </authorList>
    </citation>
    <scope>IDENTIFICATION</scope>
</reference>
<dbReference type="SMART" id="SM00228">
    <property type="entry name" value="PDZ"/>
    <property type="match status" value="1"/>
</dbReference>
<dbReference type="Proteomes" id="UP000005215">
    <property type="component" value="Unassembled WGS sequence"/>
</dbReference>
<evidence type="ECO:0000256" key="4">
    <source>
        <dbReference type="ARBA" id="ARBA00022490"/>
    </source>
</evidence>
<feature type="domain" description="Cyclic nucleotide-binding" evidence="11">
    <location>
        <begin position="1"/>
        <end position="95"/>
    </location>
</feature>
<evidence type="ECO:0000259" key="10">
    <source>
        <dbReference type="PROSITE" id="PS50009"/>
    </source>
</evidence>
<dbReference type="InterPro" id="IPR001478">
    <property type="entry name" value="PDZ"/>
</dbReference>
<dbReference type="GeneTree" id="ENSGT00940000158124"/>
<dbReference type="CDD" id="cd06224">
    <property type="entry name" value="REM"/>
    <property type="match status" value="1"/>
</dbReference>
<dbReference type="Pfam" id="PF00595">
    <property type="entry name" value="PDZ"/>
    <property type="match status" value="1"/>
</dbReference>
<dbReference type="FunFam" id="1.10.840.10:FF:000001">
    <property type="entry name" value="Rap guanine nucleotide exchange factor (GEF) 6"/>
    <property type="match status" value="1"/>
</dbReference>
<feature type="domain" description="Ras-GEF" evidence="10">
    <location>
        <begin position="575"/>
        <end position="802"/>
    </location>
</feature>
<dbReference type="SUPFAM" id="SSF48366">
    <property type="entry name" value="Ras GEF"/>
    <property type="match status" value="1"/>
</dbReference>
<evidence type="ECO:0000259" key="11">
    <source>
        <dbReference type="PROSITE" id="PS50042"/>
    </source>
</evidence>
<evidence type="ECO:0000256" key="5">
    <source>
        <dbReference type="ARBA" id="ARBA00022553"/>
    </source>
</evidence>
<sequence>MSVRRELCSVMIFEVVDQAGAIILEDGQELDSWYVILNGTVEINHPDGKVENLFMGNSFGITPTLDKQYMRGIVRTKVDDCQFVCIAQQDYWRILNHVEKNTHKVEEEGEIVMVHEHRELDRSGTRKGHIVIKATPERLIMHLIEEHSIVDPTYIEDFLLTYRTFLKSPLDVGIKLLEWFKIDSLRDKVTRIVLLWVNNHFNDFEGDSAMTQFLEEFEKNLEDTKMNGHLRLLNIACAAKAKWRQVVLQKASRESPLNFSLNGGSEKGFGIFVEGVEPGSKAADAGLKRGDQIMEVNGQNFENITFAKALEILRNNTHLALTVKTNIFVFKELLSRIEQEKYGVPHIPKIAEKKSNRHSIQDVPGDIEQTSQEKGNKKVKANTVSGGRNKIRKILDKTRFSILPPKLFSDGGLSQSQDDSIVGTRHCRHSLAIMPIPGTLSSSSPDLLQPTTSILDFSNPSDIPDQVIRVFKADQQSCYIIISKDTTAKEVVCHAVHEFGLTGASDTYSLCEVSVTPEGVIKQRRLPDQFSKLADRIQLNGRYYLKNNMETETLCSDEDAQELVKESQLSMLQLSTIEMATQLSMRDFDLFRNIEPTEYIDDLFKLDSKTGNTHLKEFEDIVNQETFWVASEILTESNQLKRMKIIKHFIKIALHCRECKNFNSMFAIISGLNLAPVARLRGTWEKLPSKYEKHLQDLQDLFDPSRNMAKYRNILSSQSMQPPIIPLFPVVKKDMTFLHEGNDSKVDGLVNFEKLRMIAKEIRQVVRMTSANMDPAMMFRQRKKRWRSLGSLSQGSTNSNMLDVQGGAHKKRTRRSSLLNAKKLYEDAQMARKVKQYLSSLDVETDEEKFQMMSLQWEPGYGTLTKNLSEKRSAKSSEMSPVPLRSAGQTAKAHLHQSHRVSQVLQVPAVNLHPIRKKGQARDPTLSSSLPQKVLGPTEEISGKKHTEDTVSVASSLHSSPPASPQGSPRKVGSIISDHSILLRLSGPCSSPPCESSTEISGQNCPGIGGVYLQKKILQITRSTAKRTDRIKKATEENRDRTSCENTTRKRMTSPFRRFRERTLSRERLVNSQKEDADHNQATDSCEKVKDVGSNIKDEKGSDIFNSNSRGNSNILNCFHTRFKSKRRKTL</sequence>
<dbReference type="PROSITE" id="PS50200">
    <property type="entry name" value="RA"/>
    <property type="match status" value="1"/>
</dbReference>
<dbReference type="InterPro" id="IPR023578">
    <property type="entry name" value="Ras_GEF_dom_sf"/>
</dbReference>
<evidence type="ECO:0000313" key="16">
    <source>
        <dbReference type="Proteomes" id="UP000005215"/>
    </source>
</evidence>
<dbReference type="SUPFAM" id="SSF50156">
    <property type="entry name" value="PDZ domain-like"/>
    <property type="match status" value="1"/>
</dbReference>
<dbReference type="EMBL" id="AGTP01085803">
    <property type="status" value="NOT_ANNOTATED_CDS"/>
    <property type="molecule type" value="Genomic_DNA"/>
</dbReference>
<dbReference type="SUPFAM" id="SSF51206">
    <property type="entry name" value="cAMP-binding domain-like"/>
    <property type="match status" value="1"/>
</dbReference>
<dbReference type="Pfam" id="PF00027">
    <property type="entry name" value="cNMP_binding"/>
    <property type="match status" value="1"/>
</dbReference>
<dbReference type="GO" id="GO:0005085">
    <property type="term" value="F:guanyl-nucleotide exchange factor activity"/>
    <property type="evidence" value="ECO:0007669"/>
    <property type="project" value="UniProtKB-KW"/>
</dbReference>
<dbReference type="EMBL" id="AGTP01085799">
    <property type="status" value="NOT_ANNOTATED_CDS"/>
    <property type="molecule type" value="Genomic_DNA"/>
</dbReference>
<reference evidence="15" key="2">
    <citation type="submission" date="2025-08" db="UniProtKB">
        <authorList>
            <consortium name="Ensembl"/>
        </authorList>
    </citation>
    <scope>IDENTIFICATION</scope>
</reference>
<dbReference type="eggNOG" id="KOG3542">
    <property type="taxonomic scope" value="Eukaryota"/>
</dbReference>
<dbReference type="CDD" id="cd00155">
    <property type="entry name" value="RasGEF"/>
    <property type="match status" value="1"/>
</dbReference>
<dbReference type="GO" id="GO:0016324">
    <property type="term" value="C:apical plasma membrane"/>
    <property type="evidence" value="ECO:0007669"/>
    <property type="project" value="TreeGrafter"/>
</dbReference>
<organism evidence="15 16">
    <name type="scientific">Ictidomys tridecemlineatus</name>
    <name type="common">Thirteen-lined ground squirrel</name>
    <name type="synonym">Spermophilus tridecemlineatus</name>
    <dbReference type="NCBI Taxonomy" id="43179"/>
    <lineage>
        <taxon>Eukaryota</taxon>
        <taxon>Metazoa</taxon>
        <taxon>Chordata</taxon>
        <taxon>Craniata</taxon>
        <taxon>Vertebrata</taxon>
        <taxon>Euteleostomi</taxon>
        <taxon>Mammalia</taxon>
        <taxon>Eutheria</taxon>
        <taxon>Euarchontoglires</taxon>
        <taxon>Glires</taxon>
        <taxon>Rodentia</taxon>
        <taxon>Sciuromorpha</taxon>
        <taxon>Sciuridae</taxon>
        <taxon>Xerinae</taxon>
        <taxon>Marmotini</taxon>
        <taxon>Ictidomys</taxon>
    </lineage>
</organism>
<dbReference type="PROSITE" id="PS50212">
    <property type="entry name" value="RASGEF_NTER"/>
    <property type="match status" value="1"/>
</dbReference>
<dbReference type="FunFam" id="1.20.870.10:FF:000001">
    <property type="entry name" value="rap guanine nucleotide exchange factor 2 isoform X2"/>
    <property type="match status" value="1"/>
</dbReference>
<dbReference type="Pfam" id="PF00617">
    <property type="entry name" value="RasGEF"/>
    <property type="match status" value="1"/>
</dbReference>
<dbReference type="PROSITE" id="PS50009">
    <property type="entry name" value="RASGEF_CAT"/>
    <property type="match status" value="1"/>
</dbReference>
<dbReference type="EMBL" id="AGTP01085801">
    <property type="status" value="NOT_ANNOTATED_CDS"/>
    <property type="molecule type" value="Genomic_DNA"/>
</dbReference>
<dbReference type="InterPro" id="IPR000595">
    <property type="entry name" value="cNMP-bd_dom"/>
</dbReference>
<dbReference type="CDD" id="cd00038">
    <property type="entry name" value="CAP_ED"/>
    <property type="match status" value="1"/>
</dbReference>
<dbReference type="InterPro" id="IPR000651">
    <property type="entry name" value="Ras-like_Gua-exchang_fac_N"/>
</dbReference>
<keyword evidence="5" id="KW-0597">Phosphoprotein</keyword>
<keyword evidence="4" id="KW-0963">Cytoplasm</keyword>
<name>I3MQE0_ICTTR</name>
<evidence type="ECO:0000259" key="12">
    <source>
        <dbReference type="PROSITE" id="PS50106"/>
    </source>
</evidence>
<accession>I3MQE0</accession>
<feature type="domain" description="N-terminal Ras-GEF" evidence="14">
    <location>
        <begin position="127"/>
        <end position="241"/>
    </location>
</feature>
<dbReference type="PANTHER" id="PTHR23113">
    <property type="entry name" value="GUANINE NUCLEOTIDE EXCHANGE FACTOR"/>
    <property type="match status" value="1"/>
</dbReference>
<dbReference type="InterPro" id="IPR000159">
    <property type="entry name" value="RA_dom"/>
</dbReference>
<dbReference type="InterPro" id="IPR018490">
    <property type="entry name" value="cNMP-bd_dom_sf"/>
</dbReference>
<dbReference type="GO" id="GO:0007265">
    <property type="term" value="P:Ras protein signal transduction"/>
    <property type="evidence" value="ECO:0007669"/>
    <property type="project" value="TreeGrafter"/>
</dbReference>
<dbReference type="PROSITE" id="PS50042">
    <property type="entry name" value="CNMP_BINDING_3"/>
    <property type="match status" value="1"/>
</dbReference>
<dbReference type="InterPro" id="IPR036964">
    <property type="entry name" value="RASGEF_cat_dom_sf"/>
</dbReference>
<evidence type="ECO:0000256" key="9">
    <source>
        <dbReference type="SAM" id="MobiDB-lite"/>
    </source>
</evidence>
<keyword evidence="7" id="KW-0472">Membrane</keyword>
<proteinExistence type="predicted"/>
<gene>
    <name evidence="15" type="primary">RAPGEF6</name>
</gene>
<dbReference type="Ensembl" id="ENSSTOT00000015806.3">
    <property type="protein sequence ID" value="ENSSTOP00000014146.3"/>
    <property type="gene ID" value="ENSSTOG00000015798.3"/>
</dbReference>
<dbReference type="PROSITE" id="PS50106">
    <property type="entry name" value="PDZ"/>
    <property type="match status" value="1"/>
</dbReference>
<feature type="domain" description="Ras-associating" evidence="13">
    <location>
        <begin position="464"/>
        <end position="550"/>
    </location>
</feature>
<dbReference type="PANTHER" id="PTHR23113:SF222">
    <property type="entry name" value="RAP GUANINE NUCLEOTIDE EXCHANGE FACTOR 6"/>
    <property type="match status" value="1"/>
</dbReference>
<evidence type="ECO:0000313" key="15">
    <source>
        <dbReference type="Ensembl" id="ENSSTOP00000014146.3"/>
    </source>
</evidence>
<dbReference type="InterPro" id="IPR014710">
    <property type="entry name" value="RmlC-like_jellyroll"/>
</dbReference>
<dbReference type="InterPro" id="IPR008937">
    <property type="entry name" value="Ras-like_GEF"/>
</dbReference>
<dbReference type="CDD" id="cd06755">
    <property type="entry name" value="PDZ_RapGEF2_RapGEF6-like"/>
    <property type="match status" value="1"/>
</dbReference>
<keyword evidence="6 8" id="KW-0344">Guanine-nucleotide releasing factor</keyword>
<evidence type="ECO:0000256" key="3">
    <source>
        <dbReference type="ARBA" id="ARBA00022475"/>
    </source>
</evidence>
<evidence type="ECO:0000256" key="7">
    <source>
        <dbReference type="ARBA" id="ARBA00023136"/>
    </source>
</evidence>
<dbReference type="HOGENOM" id="CLU_466597_0_0_1"/>
<evidence type="ECO:0000256" key="2">
    <source>
        <dbReference type="ARBA" id="ARBA00004496"/>
    </source>
</evidence>
<dbReference type="Pfam" id="PF00618">
    <property type="entry name" value="RasGEF_N"/>
    <property type="match status" value="1"/>
</dbReference>
<dbReference type="EMBL" id="AGTP01085798">
    <property type="status" value="NOT_ANNOTATED_CDS"/>
    <property type="molecule type" value="Genomic_DNA"/>
</dbReference>
<dbReference type="EMBL" id="AGTP01085800">
    <property type="status" value="NOT_ANNOTATED_CDS"/>
    <property type="molecule type" value="Genomic_DNA"/>
</dbReference>
<evidence type="ECO:0000256" key="8">
    <source>
        <dbReference type="PROSITE-ProRule" id="PRU00168"/>
    </source>
</evidence>
<keyword evidence="16" id="KW-1185">Reference proteome</keyword>
<dbReference type="SMART" id="SM00229">
    <property type="entry name" value="RasGEFN"/>
    <property type="match status" value="1"/>
</dbReference>
<dbReference type="InterPro" id="IPR001895">
    <property type="entry name" value="RASGEF_cat_dom"/>
</dbReference>
<dbReference type="Gene3D" id="1.20.870.10">
    <property type="entry name" value="Son of sevenless (SoS) protein Chain: S domain 1"/>
    <property type="match status" value="1"/>
</dbReference>
<dbReference type="FunFam" id="2.30.42.10:FF:000024">
    <property type="entry name" value="rap guanine nucleotide exchange factor 2 isoform X1"/>
    <property type="match status" value="1"/>
</dbReference>
<evidence type="ECO:0000256" key="1">
    <source>
        <dbReference type="ARBA" id="ARBA00004236"/>
    </source>
</evidence>
<dbReference type="Gene3D" id="1.10.840.10">
    <property type="entry name" value="Ras guanine-nucleotide exchange factors catalytic domain"/>
    <property type="match status" value="1"/>
</dbReference>
<comment type="subcellular location">
    <subcellularLocation>
        <location evidence="1">Cell membrane</location>
    </subcellularLocation>
    <subcellularLocation>
        <location evidence="2">Cytoplasm</location>
    </subcellularLocation>
</comment>
<evidence type="ECO:0000259" key="14">
    <source>
        <dbReference type="PROSITE" id="PS50212"/>
    </source>
</evidence>
<feature type="region of interest" description="Disordered" evidence="9">
    <location>
        <begin position="1062"/>
        <end position="1089"/>
    </location>
</feature>
<dbReference type="SMART" id="SM00314">
    <property type="entry name" value="RA"/>
    <property type="match status" value="1"/>
</dbReference>
<dbReference type="SMART" id="SM00147">
    <property type="entry name" value="RasGEF"/>
    <property type="match status" value="1"/>
</dbReference>
<evidence type="ECO:0000256" key="6">
    <source>
        <dbReference type="ARBA" id="ARBA00022658"/>
    </source>
</evidence>
<dbReference type="CDD" id="cd01785">
    <property type="entry name" value="RA_PDZ-GEF1"/>
    <property type="match status" value="1"/>
</dbReference>
<evidence type="ECO:0000259" key="13">
    <source>
        <dbReference type="PROSITE" id="PS50200"/>
    </source>
</evidence>
<feature type="domain" description="PDZ" evidence="12">
    <location>
        <begin position="245"/>
        <end position="315"/>
    </location>
</feature>
<dbReference type="EMBL" id="AGTP01085802">
    <property type="status" value="NOT_ANNOTATED_CDS"/>
    <property type="molecule type" value="Genomic_DNA"/>
</dbReference>
<dbReference type="SMART" id="SM00100">
    <property type="entry name" value="cNMP"/>
    <property type="match status" value="1"/>
</dbReference>
<feature type="compositionally biased region" description="Low complexity" evidence="9">
    <location>
        <begin position="951"/>
        <end position="961"/>
    </location>
</feature>
<dbReference type="Gene3D" id="2.30.42.10">
    <property type="match status" value="1"/>
</dbReference>
<keyword evidence="3" id="KW-1003">Cell membrane</keyword>
<dbReference type="Gene3D" id="2.60.120.10">
    <property type="entry name" value="Jelly Rolls"/>
    <property type="match status" value="1"/>
</dbReference>
<feature type="compositionally biased region" description="Polar residues" evidence="9">
    <location>
        <begin position="790"/>
        <end position="802"/>
    </location>
</feature>
<feature type="region of interest" description="Disordered" evidence="9">
    <location>
        <begin position="790"/>
        <end position="816"/>
    </location>
</feature>
<reference evidence="16" key="1">
    <citation type="submission" date="2011-11" db="EMBL/GenBank/DDBJ databases">
        <title>The Draft Genome of Spermophilus tridecemlineatus.</title>
        <authorList>
            <consortium name="The Broad Institute Genome Assembly &amp; Analysis Group"/>
            <consortium name="Computational R&amp;D Group"/>
            <consortium name="and Sequencing Platform"/>
            <person name="Di Palma F."/>
            <person name="Alfoldi J."/>
            <person name="Johnson J."/>
            <person name="Berlin A."/>
            <person name="Gnerre S."/>
            <person name="Jaffe D."/>
            <person name="MacCallum I."/>
            <person name="Young S."/>
            <person name="Walker B.J."/>
            <person name="Lindblad-Toh K."/>
        </authorList>
    </citation>
    <scope>NUCLEOTIDE SEQUENCE [LARGE SCALE GENOMIC DNA]</scope>
</reference>
<dbReference type="InterPro" id="IPR036034">
    <property type="entry name" value="PDZ_sf"/>
</dbReference>
<dbReference type="Pfam" id="PF00788">
    <property type="entry name" value="RA"/>
    <property type="match status" value="1"/>
</dbReference>
<dbReference type="AlphaFoldDB" id="I3MQE0"/>
<feature type="region of interest" description="Disordered" evidence="9">
    <location>
        <begin position="869"/>
        <end position="973"/>
    </location>
</feature>
<protein>
    <submittedName>
        <fullName evidence="15">Rap guanine nucleotide exchange factor 6</fullName>
    </submittedName>
</protein>
<dbReference type="GO" id="GO:0030139">
    <property type="term" value="C:endocytic vesicle"/>
    <property type="evidence" value="ECO:0007669"/>
    <property type="project" value="TreeGrafter"/>
</dbReference>